<sequence>MDNLSYLTNAHASYIESLYKSYQDDPASVEAEWQKFFEGFDLGQREGADGRPVTGDTATGETPEHFIKEIRVLDMINGFRSRGHLFTKTNPVRERRKYYPGKELETFGLGEEDLDMVFNAGVQLGLGPATLRDIYQLLQDTYCQSIGVEYRYIRNPLKMKWFEDRMEHTRNTTQFTTEQKKRILHKLNQAVVFENFLHTKFLGQKRFSLEGAESLIPALDAVIEKGSELGIEEFVIGMAHRGRLNVLANILNKTYKEIFSEFEGKSYSVEDPYGGDVKYHLGFSNDVDTVNGSKVHLSLCPNPSHLEAVDPVAQGMSRAKIDFKYSGDLNKLAPILIHGDASIAGQGVVYEVIQMAKLEGYRTGGSIHLVINNQVGFTTNFRDGRSSTYCTDIAKVTLSPVFHVNGDDVEALVHAIQMAMEYRQQFHNDVFIDILCYRRFGHNESDEPRFTQPTLYKAIAAHPNPREIYVDKLIAQGSVDAKMAKEMERDFRKMLQERLDEVKHEPPSTVKPILAGAWTGYRFANADDFLKSPKTSVPEQTLMDIGVKMNTLPKEKTFFKKIERLCNERLKMIRETKVLDWAMGELLAYGTLVLEGHRVRVSGQDVERGTFSHRHAIVKVEDSDEEYTPIAHLSKDQAPFEIYNSHLSEYGVLGFEYGYAMALPQALIVWEAQFGDFANGAQIIIDQFFASAEKKWKRQNGLVLLLPHGYEGQGPEHSSARLERFLELSAENNIQVVNCSTPAQLFHVLRRQLKRDFRKPLVIFTPKSLLRHPKCVSPLKDFAKGGFQEVIDDDNVSVKDVRRVLLCNGKMYYDLLEAQEKEKRKDIALVRVEQLYPTPIDQIEKIREKYKHAKEFFWVQEEPENMGAWPYISRKFRKRNLDVISRRESSSPATGYAKQHTAQQLEIIAKAFEEPVSEVSPEVKSKVRKTVKKAVKTD</sequence>
<dbReference type="Proteomes" id="UP000295807">
    <property type="component" value="Unassembled WGS sequence"/>
</dbReference>
<keyword evidence="6" id="KW-0786">Thiamine pyrophosphate</keyword>
<feature type="domain" description="Transketolase-like pyrimidine-binding" evidence="7">
    <location>
        <begin position="579"/>
        <end position="772"/>
    </location>
</feature>
<evidence type="ECO:0000256" key="2">
    <source>
        <dbReference type="ARBA" id="ARBA00003906"/>
    </source>
</evidence>
<dbReference type="InterPro" id="IPR031717">
    <property type="entry name" value="ODO-1/KGD_C"/>
</dbReference>
<dbReference type="EMBL" id="SMAD01000006">
    <property type="protein sequence ID" value="TCS86825.1"/>
    <property type="molecule type" value="Genomic_DNA"/>
</dbReference>
<dbReference type="NCBIfam" id="NF008907">
    <property type="entry name" value="PRK12270.1"/>
    <property type="match status" value="1"/>
</dbReference>
<dbReference type="EC" id="1.2.4.2" evidence="4"/>
<evidence type="ECO:0000313" key="8">
    <source>
        <dbReference type="EMBL" id="TCS86825.1"/>
    </source>
</evidence>
<dbReference type="RefSeq" id="WP_132129387.1">
    <property type="nucleotide sequence ID" value="NZ_CP042432.1"/>
</dbReference>
<dbReference type="SMART" id="SM00861">
    <property type="entry name" value="Transket_pyr"/>
    <property type="match status" value="1"/>
</dbReference>
<dbReference type="CDD" id="cd02016">
    <property type="entry name" value="TPP_E1_OGDC_like"/>
    <property type="match status" value="1"/>
</dbReference>
<evidence type="ECO:0000313" key="9">
    <source>
        <dbReference type="Proteomes" id="UP000295807"/>
    </source>
</evidence>
<dbReference type="Gene3D" id="3.40.50.11610">
    <property type="entry name" value="Multifunctional 2-oxoglutarate metabolism enzyme, C-terminal domain"/>
    <property type="match status" value="1"/>
</dbReference>
<evidence type="ECO:0000259" key="7">
    <source>
        <dbReference type="SMART" id="SM00861"/>
    </source>
</evidence>
<dbReference type="FunFam" id="3.40.50.12470:FF:000003">
    <property type="entry name" value="2-oxoglutarate dehydrogenase E1 component"/>
    <property type="match status" value="1"/>
</dbReference>
<dbReference type="SUPFAM" id="SSF52518">
    <property type="entry name" value="Thiamin diphosphate-binding fold (THDP-binding)"/>
    <property type="match status" value="2"/>
</dbReference>
<accession>A0A4R3KRC0</accession>
<dbReference type="Gene3D" id="1.10.287.1150">
    <property type="entry name" value="TPP helical domain"/>
    <property type="match status" value="1"/>
</dbReference>
<dbReference type="GO" id="GO:0006099">
    <property type="term" value="P:tricarboxylic acid cycle"/>
    <property type="evidence" value="ECO:0007669"/>
    <property type="project" value="TreeGrafter"/>
</dbReference>
<reference evidence="8 9" key="1">
    <citation type="submission" date="2019-03" db="EMBL/GenBank/DDBJ databases">
        <title>Genomic Encyclopedia of Type Strains, Phase IV (KMG-IV): sequencing the most valuable type-strain genomes for metagenomic binning, comparative biology and taxonomic classification.</title>
        <authorList>
            <person name="Goeker M."/>
        </authorList>
    </citation>
    <scope>NUCLEOTIDE SEQUENCE [LARGE SCALE GENOMIC DNA]</scope>
    <source>
        <strain evidence="8 9">DSM 21100</strain>
    </source>
</reference>
<dbReference type="InterPro" id="IPR011603">
    <property type="entry name" value="2oxoglutarate_DH_E1"/>
</dbReference>
<dbReference type="InterPro" id="IPR032106">
    <property type="entry name" value="2-oxogl_dehyd_N"/>
</dbReference>
<evidence type="ECO:0000256" key="1">
    <source>
        <dbReference type="ARBA" id="ARBA00001964"/>
    </source>
</evidence>
<dbReference type="InterPro" id="IPR001017">
    <property type="entry name" value="DH_E1"/>
</dbReference>
<dbReference type="GO" id="GO:0030976">
    <property type="term" value="F:thiamine pyrophosphate binding"/>
    <property type="evidence" value="ECO:0007669"/>
    <property type="project" value="InterPro"/>
</dbReference>
<dbReference type="Pfam" id="PF00676">
    <property type="entry name" value="E1_dh"/>
    <property type="match status" value="1"/>
</dbReference>
<dbReference type="Gene3D" id="3.40.50.970">
    <property type="match status" value="1"/>
</dbReference>
<comment type="function">
    <text evidence="2">E1 component of the 2-oxoglutarate dehydrogenase (OGDH) complex which catalyzes the decarboxylation of 2-oxoglutarate, the first step in the conversion of 2-oxoglutarate to succinyl-CoA and CO(2).</text>
</comment>
<evidence type="ECO:0000256" key="6">
    <source>
        <dbReference type="ARBA" id="ARBA00023052"/>
    </source>
</evidence>
<gene>
    <name evidence="8" type="ORF">EDD80_106136</name>
</gene>
<evidence type="ECO:0000256" key="4">
    <source>
        <dbReference type="ARBA" id="ARBA00012280"/>
    </source>
</evidence>
<dbReference type="OrthoDB" id="9759785at2"/>
<dbReference type="GO" id="GO:0005829">
    <property type="term" value="C:cytosol"/>
    <property type="evidence" value="ECO:0007669"/>
    <property type="project" value="TreeGrafter"/>
</dbReference>
<protein>
    <recommendedName>
        <fullName evidence="4">oxoglutarate dehydrogenase (succinyl-transferring)</fullName>
        <ecNumber evidence="4">1.2.4.2</ecNumber>
    </recommendedName>
</protein>
<comment type="caution">
    <text evidence="8">The sequence shown here is derived from an EMBL/GenBank/DDBJ whole genome shotgun (WGS) entry which is preliminary data.</text>
</comment>
<dbReference type="Pfam" id="PF16078">
    <property type="entry name" value="2-oxogl_dehyd_N"/>
    <property type="match status" value="1"/>
</dbReference>
<evidence type="ECO:0000256" key="5">
    <source>
        <dbReference type="ARBA" id="ARBA00023002"/>
    </source>
</evidence>
<dbReference type="GO" id="GO:0004591">
    <property type="term" value="F:oxoglutarate dehydrogenase (succinyl-transferring) activity"/>
    <property type="evidence" value="ECO:0007669"/>
    <property type="project" value="UniProtKB-EC"/>
</dbReference>
<organism evidence="8 9">
    <name type="scientific">Anseongella ginsenosidimutans</name>
    <dbReference type="NCBI Taxonomy" id="496056"/>
    <lineage>
        <taxon>Bacteria</taxon>
        <taxon>Pseudomonadati</taxon>
        <taxon>Bacteroidota</taxon>
        <taxon>Sphingobacteriia</taxon>
        <taxon>Sphingobacteriales</taxon>
        <taxon>Sphingobacteriaceae</taxon>
        <taxon>Anseongella</taxon>
    </lineage>
</organism>
<dbReference type="PIRSF" id="PIRSF000157">
    <property type="entry name" value="Oxoglu_dh_E1"/>
    <property type="match status" value="1"/>
</dbReference>
<dbReference type="NCBIfam" id="TIGR00239">
    <property type="entry name" value="2oxo_dh_E1"/>
    <property type="match status" value="1"/>
</dbReference>
<dbReference type="AlphaFoldDB" id="A0A4R3KRC0"/>
<dbReference type="InterPro" id="IPR005475">
    <property type="entry name" value="Transketolase-like_Pyr-bd"/>
</dbReference>
<evidence type="ECO:0000256" key="3">
    <source>
        <dbReference type="ARBA" id="ARBA00006936"/>
    </source>
</evidence>
<proteinExistence type="inferred from homology"/>
<comment type="cofactor">
    <cofactor evidence="1">
        <name>thiamine diphosphate</name>
        <dbReference type="ChEBI" id="CHEBI:58937"/>
    </cofactor>
</comment>
<dbReference type="InterPro" id="IPR029061">
    <property type="entry name" value="THDP-binding"/>
</dbReference>
<dbReference type="Pfam" id="PF16870">
    <property type="entry name" value="OxoGdeHyase_C"/>
    <property type="match status" value="1"/>
</dbReference>
<name>A0A4R3KRC0_9SPHI</name>
<dbReference type="PANTHER" id="PTHR23152:SF4">
    <property type="entry name" value="2-OXOADIPATE DEHYDROGENASE COMPLEX COMPONENT E1"/>
    <property type="match status" value="1"/>
</dbReference>
<comment type="similarity">
    <text evidence="3">Belongs to the alpha-ketoglutarate dehydrogenase family.</text>
</comment>
<dbReference type="InterPro" id="IPR042179">
    <property type="entry name" value="KGD_C_sf"/>
</dbReference>
<dbReference type="Gene3D" id="3.40.50.12470">
    <property type="match status" value="1"/>
</dbReference>
<dbReference type="GO" id="GO:0045252">
    <property type="term" value="C:oxoglutarate dehydrogenase complex"/>
    <property type="evidence" value="ECO:0007669"/>
    <property type="project" value="TreeGrafter"/>
</dbReference>
<dbReference type="Pfam" id="PF02779">
    <property type="entry name" value="Transket_pyr"/>
    <property type="match status" value="1"/>
</dbReference>
<dbReference type="NCBIfam" id="NF006914">
    <property type="entry name" value="PRK09404.1"/>
    <property type="match status" value="1"/>
</dbReference>
<keyword evidence="9" id="KW-1185">Reference proteome</keyword>
<keyword evidence="5" id="KW-0560">Oxidoreductase</keyword>
<dbReference type="PANTHER" id="PTHR23152">
    <property type="entry name" value="2-OXOGLUTARATE DEHYDROGENASE"/>
    <property type="match status" value="1"/>
</dbReference>